<accession>A0A7C8YR40</accession>
<dbReference type="EMBL" id="GISG01048266">
    <property type="protein sequence ID" value="MBA4624618.1"/>
    <property type="molecule type" value="Transcribed_RNA"/>
</dbReference>
<evidence type="ECO:0000313" key="1">
    <source>
        <dbReference type="EMBL" id="MBA4624618.1"/>
    </source>
</evidence>
<reference evidence="1" key="2">
    <citation type="submission" date="2020-07" db="EMBL/GenBank/DDBJ databases">
        <authorList>
            <person name="Vera ALvarez R."/>
            <person name="Arias-Moreno D.M."/>
            <person name="Jimenez-Jacinto V."/>
            <person name="Jimenez-Bremont J.F."/>
            <person name="Swaminathan K."/>
            <person name="Moose S.P."/>
            <person name="Guerrero-Gonzalez M.L."/>
            <person name="Marino-Ramirez L."/>
            <person name="Landsman D."/>
            <person name="Rodriguez-Kessler M."/>
            <person name="Delgado-Sanchez P."/>
        </authorList>
    </citation>
    <scope>NUCLEOTIDE SEQUENCE</scope>
    <source>
        <tissue evidence="1">Cladode</tissue>
    </source>
</reference>
<proteinExistence type="predicted"/>
<protein>
    <submittedName>
        <fullName evidence="1">Uncharacterized protein</fullName>
    </submittedName>
</protein>
<name>A0A7C8YR40_OPUST</name>
<reference evidence="1" key="1">
    <citation type="journal article" date="2013" name="J. Plant Res.">
        <title>Effect of fungi and light on seed germination of three Opuntia species from semiarid lands of central Mexico.</title>
        <authorList>
            <person name="Delgado-Sanchez P."/>
            <person name="Jimenez-Bremont J.F."/>
            <person name="Guerrero-Gonzalez Mde L."/>
            <person name="Flores J."/>
        </authorList>
    </citation>
    <scope>NUCLEOTIDE SEQUENCE</scope>
    <source>
        <tissue evidence="1">Cladode</tissue>
    </source>
</reference>
<sequence length="150" mass="17343">MKLIFSLCLWEAVIWYLECSGLLHWGQLLGILRSSLWSLCVGTEGTCCRVSKRVRLNGLRGRIKVIRGKFSSCMQCRSPLQRILHVYSLQFKSLSYFTSYRSLLMYLRLPRPYLLTGVMTIELCLRKAPQPSTSGHIGILHYRKMLLSKL</sequence>
<organism evidence="1">
    <name type="scientific">Opuntia streptacantha</name>
    <name type="common">Prickly pear cactus</name>
    <name type="synonym">Opuntia cardona</name>
    <dbReference type="NCBI Taxonomy" id="393608"/>
    <lineage>
        <taxon>Eukaryota</taxon>
        <taxon>Viridiplantae</taxon>
        <taxon>Streptophyta</taxon>
        <taxon>Embryophyta</taxon>
        <taxon>Tracheophyta</taxon>
        <taxon>Spermatophyta</taxon>
        <taxon>Magnoliopsida</taxon>
        <taxon>eudicotyledons</taxon>
        <taxon>Gunneridae</taxon>
        <taxon>Pentapetalae</taxon>
        <taxon>Caryophyllales</taxon>
        <taxon>Cactineae</taxon>
        <taxon>Cactaceae</taxon>
        <taxon>Opuntioideae</taxon>
        <taxon>Opuntia</taxon>
    </lineage>
</organism>
<dbReference type="AlphaFoldDB" id="A0A7C8YR40"/>